<protein>
    <submittedName>
        <fullName evidence="9">Riboflavin transporter</fullName>
    </submittedName>
</protein>
<evidence type="ECO:0000256" key="7">
    <source>
        <dbReference type="SAM" id="SignalP"/>
    </source>
</evidence>
<dbReference type="PANTHER" id="PTHR22911:SF6">
    <property type="entry name" value="SOLUTE CARRIER FAMILY 35 MEMBER G1"/>
    <property type="match status" value="1"/>
</dbReference>
<feature type="transmembrane region" description="Helical" evidence="6">
    <location>
        <begin position="258"/>
        <end position="276"/>
    </location>
</feature>
<reference evidence="9 10" key="1">
    <citation type="submission" date="2018-03" db="EMBL/GenBank/DDBJ databases">
        <authorList>
            <person name="Keele B.F."/>
        </authorList>
    </citation>
    <scope>NUCLEOTIDE SEQUENCE [LARGE SCALE GENOMIC DNA]</scope>
    <source>
        <strain evidence="9 10">CeCT 8812</strain>
    </source>
</reference>
<evidence type="ECO:0000256" key="2">
    <source>
        <dbReference type="ARBA" id="ARBA00009853"/>
    </source>
</evidence>
<dbReference type="RefSeq" id="WP_108783469.1">
    <property type="nucleotide sequence ID" value="NZ_OMKW01000004.1"/>
</dbReference>
<feature type="chain" id="PRO_5015339222" evidence="7">
    <location>
        <begin position="26"/>
        <end position="287"/>
    </location>
</feature>
<evidence type="ECO:0000259" key="8">
    <source>
        <dbReference type="Pfam" id="PF00892"/>
    </source>
</evidence>
<dbReference type="AlphaFoldDB" id="A0A2R8AEX0"/>
<dbReference type="EMBL" id="OMKW01000004">
    <property type="protein sequence ID" value="SPF30762.1"/>
    <property type="molecule type" value="Genomic_DNA"/>
</dbReference>
<dbReference type="Pfam" id="PF00892">
    <property type="entry name" value="EamA"/>
    <property type="match status" value="2"/>
</dbReference>
<dbReference type="SUPFAM" id="SSF103481">
    <property type="entry name" value="Multidrug resistance efflux transporter EmrE"/>
    <property type="match status" value="2"/>
</dbReference>
<keyword evidence="5 6" id="KW-0472">Membrane</keyword>
<dbReference type="GO" id="GO:0016020">
    <property type="term" value="C:membrane"/>
    <property type="evidence" value="ECO:0007669"/>
    <property type="project" value="UniProtKB-SubCell"/>
</dbReference>
<sequence>MNLRVVAMMLIAAACMGAASLIAKALGSGPDALHPFQVSAGRFVFALAALSIGAVALRPRIVQPNLPLHVTRVFLGWGGVTCLFAAVALMPVADATAITFINPIIAMLLAIPLLGERVGKWRFAAAGIAFSGALLLIRPGTDAMQPAALIALAGAVLMGAEVIAIKRLTAREAPFQILIVNNIIGCVIALTVASFVWNAPSSLQWLGLAGLGLCVVSAQVCFLQAMKGEASFAMPFFYTTLIFAALLDFALFGVIPSGLSLIGAATIVGAALLLVWREHVAAKVSRV</sequence>
<feature type="transmembrane region" description="Helical" evidence="6">
    <location>
        <begin position="69"/>
        <end position="89"/>
    </location>
</feature>
<feature type="transmembrane region" description="Helical" evidence="6">
    <location>
        <begin position="177"/>
        <end position="197"/>
    </location>
</feature>
<evidence type="ECO:0000313" key="9">
    <source>
        <dbReference type="EMBL" id="SPF30762.1"/>
    </source>
</evidence>
<comment type="subcellular location">
    <subcellularLocation>
        <location evidence="1">Membrane</location>
        <topology evidence="1">Multi-pass membrane protein</topology>
    </subcellularLocation>
</comment>
<proteinExistence type="inferred from homology"/>
<feature type="transmembrane region" description="Helical" evidence="6">
    <location>
        <begin position="235"/>
        <end position="252"/>
    </location>
</feature>
<feature type="transmembrane region" description="Helical" evidence="6">
    <location>
        <begin position="143"/>
        <end position="165"/>
    </location>
</feature>
<feature type="domain" description="EamA" evidence="8">
    <location>
        <begin position="147"/>
        <end position="275"/>
    </location>
</feature>
<name>A0A2R8AEX0_9RHOB</name>
<keyword evidence="10" id="KW-1185">Reference proteome</keyword>
<evidence type="ECO:0000256" key="6">
    <source>
        <dbReference type="SAM" id="Phobius"/>
    </source>
</evidence>
<keyword evidence="3 6" id="KW-0812">Transmembrane</keyword>
<feature type="transmembrane region" description="Helical" evidence="6">
    <location>
        <begin position="121"/>
        <end position="137"/>
    </location>
</feature>
<organism evidence="9 10">
    <name type="scientific">Pontivivens insulae</name>
    <dbReference type="NCBI Taxonomy" id="1639689"/>
    <lineage>
        <taxon>Bacteria</taxon>
        <taxon>Pseudomonadati</taxon>
        <taxon>Pseudomonadota</taxon>
        <taxon>Alphaproteobacteria</taxon>
        <taxon>Rhodobacterales</taxon>
        <taxon>Paracoccaceae</taxon>
        <taxon>Pontivivens</taxon>
    </lineage>
</organism>
<evidence type="ECO:0000313" key="10">
    <source>
        <dbReference type="Proteomes" id="UP000244932"/>
    </source>
</evidence>
<comment type="similarity">
    <text evidence="2">Belongs to the drug/metabolite transporter (DMT) superfamily. 10 TMS drug/metabolite exporter (DME) (TC 2.A.7.3) family.</text>
</comment>
<keyword evidence="7" id="KW-0732">Signal</keyword>
<feature type="transmembrane region" description="Helical" evidence="6">
    <location>
        <begin position="95"/>
        <end position="114"/>
    </location>
</feature>
<evidence type="ECO:0000256" key="3">
    <source>
        <dbReference type="ARBA" id="ARBA00022692"/>
    </source>
</evidence>
<accession>A0A2R8AEX0</accession>
<feature type="signal peptide" evidence="7">
    <location>
        <begin position="1"/>
        <end position="25"/>
    </location>
</feature>
<feature type="transmembrane region" description="Helical" evidence="6">
    <location>
        <begin position="203"/>
        <end position="223"/>
    </location>
</feature>
<evidence type="ECO:0000256" key="4">
    <source>
        <dbReference type="ARBA" id="ARBA00022989"/>
    </source>
</evidence>
<evidence type="ECO:0000256" key="5">
    <source>
        <dbReference type="ARBA" id="ARBA00023136"/>
    </source>
</evidence>
<dbReference type="PROSITE" id="PS51257">
    <property type="entry name" value="PROKAR_LIPOPROTEIN"/>
    <property type="match status" value="1"/>
</dbReference>
<dbReference type="Proteomes" id="UP000244932">
    <property type="component" value="Unassembled WGS sequence"/>
</dbReference>
<dbReference type="InterPro" id="IPR000620">
    <property type="entry name" value="EamA_dom"/>
</dbReference>
<dbReference type="InterPro" id="IPR037185">
    <property type="entry name" value="EmrE-like"/>
</dbReference>
<evidence type="ECO:0000256" key="1">
    <source>
        <dbReference type="ARBA" id="ARBA00004141"/>
    </source>
</evidence>
<feature type="domain" description="EamA" evidence="8">
    <location>
        <begin position="6"/>
        <end position="137"/>
    </location>
</feature>
<dbReference type="OrthoDB" id="9812899at2"/>
<keyword evidence="4 6" id="KW-1133">Transmembrane helix</keyword>
<gene>
    <name evidence="9" type="primary">ribN_7</name>
    <name evidence="9" type="ORF">POI8812_03105</name>
</gene>
<dbReference type="PANTHER" id="PTHR22911">
    <property type="entry name" value="ACYL-MALONYL CONDENSING ENZYME-RELATED"/>
    <property type="match status" value="1"/>
</dbReference>
<feature type="transmembrane region" description="Helical" evidence="6">
    <location>
        <begin position="39"/>
        <end position="57"/>
    </location>
</feature>